<dbReference type="PROSITE" id="PS51257">
    <property type="entry name" value="PROKAR_LIPOPROTEIN"/>
    <property type="match status" value="1"/>
</dbReference>
<dbReference type="RefSeq" id="WP_301662873.1">
    <property type="nucleotide sequence ID" value="NZ_VCYH01000001.1"/>
</dbReference>
<dbReference type="Gene3D" id="3.40.710.10">
    <property type="entry name" value="DD-peptidase/beta-lactamase superfamily"/>
    <property type="match status" value="1"/>
</dbReference>
<evidence type="ECO:0000259" key="1">
    <source>
        <dbReference type="Pfam" id="PF00144"/>
    </source>
</evidence>
<proteinExistence type="predicted"/>
<dbReference type="InterPro" id="IPR012338">
    <property type="entry name" value="Beta-lactam/transpept-like"/>
</dbReference>
<dbReference type="InterPro" id="IPR001466">
    <property type="entry name" value="Beta-lactam-related"/>
</dbReference>
<dbReference type="InterPro" id="IPR050491">
    <property type="entry name" value="AmpC-like"/>
</dbReference>
<dbReference type="GO" id="GO:0016787">
    <property type="term" value="F:hydrolase activity"/>
    <property type="evidence" value="ECO:0007669"/>
    <property type="project" value="UniProtKB-KW"/>
</dbReference>
<feature type="domain" description="Beta-lactamase-related" evidence="1">
    <location>
        <begin position="36"/>
        <end position="332"/>
    </location>
</feature>
<keyword evidence="2" id="KW-0378">Hydrolase</keyword>
<name>A0ABT8M7B0_9EURY</name>
<reference evidence="2" key="1">
    <citation type="submission" date="2019-05" db="EMBL/GenBank/DDBJ databases">
        <title>Methanoculleus sp. FWC-SCC1, a methanogenic archaeon isolated from deep marine cold seep.</title>
        <authorList>
            <person name="Chen Y.-W."/>
            <person name="Chen S.-C."/>
            <person name="Teng N.-H."/>
            <person name="Lai M.-C."/>
        </authorList>
    </citation>
    <scope>NUCLEOTIDE SEQUENCE</scope>
    <source>
        <strain evidence="2">FWC-SCC1</strain>
    </source>
</reference>
<accession>A0ABT8M7B0</accession>
<protein>
    <submittedName>
        <fullName evidence="2">Serine hydrolase</fullName>
    </submittedName>
</protein>
<dbReference type="EMBL" id="VCYH01000001">
    <property type="protein sequence ID" value="MDN7023815.1"/>
    <property type="molecule type" value="Genomic_DNA"/>
</dbReference>
<dbReference type="Proteomes" id="UP001168338">
    <property type="component" value="Unassembled WGS sequence"/>
</dbReference>
<dbReference type="Pfam" id="PF00144">
    <property type="entry name" value="Beta-lactamase"/>
    <property type="match status" value="1"/>
</dbReference>
<sequence length="453" mass="49312">MRIAGLLLAIGILACGCLGASAPHAEGGDTVSQDLDDYMTALADAGRFSGAVLVARDDTVLLSKGYGMANYEFSVPNTPQTVFPIGSNTKQFTAAGIMKLQEQGRLNVTDPVVWYVPDAPLWKDIRIYHLLNHTSGIPSEGGFLLTDPVDYPLSGLVSRISALPLTFAPGTDYTYSNNGYITLSYIIEQASGMPYDAYLQESIFAPCGMTGTGQDNARDVFANRASGYTTMAGRHVHYDLQNIHNSYGAGSLHSTTEDLSAWERAFHTPGAVLSAASVDAMTRHGYGIVDGAIGNRTAFGHGGRNFGFISYTLSYPDENVTVLFLANHDRTPMVSIARDLSAIVFGEPYALPRTIERRAVPLNETARAEYIGVYEPVWEKTWTFTVFPDGDWLWYTSAVPCETVELFYEGNDTFFVTPESADSFIFTRDTNGTVDGMVMYTMEGTCDAMVKVS</sequence>
<keyword evidence="3" id="KW-1185">Reference proteome</keyword>
<organism evidence="2 3">
    <name type="scientific">Methanoculleus frigidifontis</name>
    <dbReference type="NCBI Taxonomy" id="2584085"/>
    <lineage>
        <taxon>Archaea</taxon>
        <taxon>Methanobacteriati</taxon>
        <taxon>Methanobacteriota</taxon>
        <taxon>Stenosarchaea group</taxon>
        <taxon>Methanomicrobia</taxon>
        <taxon>Methanomicrobiales</taxon>
        <taxon>Methanomicrobiaceae</taxon>
        <taxon>Methanoculleus</taxon>
    </lineage>
</organism>
<dbReference type="PANTHER" id="PTHR46825">
    <property type="entry name" value="D-ALANYL-D-ALANINE-CARBOXYPEPTIDASE/ENDOPEPTIDASE AMPH"/>
    <property type="match status" value="1"/>
</dbReference>
<dbReference type="SUPFAM" id="SSF56601">
    <property type="entry name" value="beta-lactamase/transpeptidase-like"/>
    <property type="match status" value="1"/>
</dbReference>
<comment type="caution">
    <text evidence="2">The sequence shown here is derived from an EMBL/GenBank/DDBJ whole genome shotgun (WGS) entry which is preliminary data.</text>
</comment>
<gene>
    <name evidence="2" type="ORF">FGU65_02710</name>
</gene>
<evidence type="ECO:0000313" key="2">
    <source>
        <dbReference type="EMBL" id="MDN7023815.1"/>
    </source>
</evidence>
<dbReference type="PANTHER" id="PTHR46825:SF9">
    <property type="entry name" value="BETA-LACTAMASE-RELATED DOMAIN-CONTAINING PROTEIN"/>
    <property type="match status" value="1"/>
</dbReference>
<evidence type="ECO:0000313" key="3">
    <source>
        <dbReference type="Proteomes" id="UP001168338"/>
    </source>
</evidence>